<evidence type="ECO:0000313" key="2">
    <source>
        <dbReference type="EMBL" id="PZG17558.1"/>
    </source>
</evidence>
<dbReference type="OrthoDB" id="5147872at2"/>
<sequence>MEGAEVGEIRVGDPDVELDAPAHTKGVEEGNSRRRPQTGHHDDGSVDARRSTGIRPEKHGPILPTMPNLPPG</sequence>
<evidence type="ECO:0000256" key="1">
    <source>
        <dbReference type="SAM" id="MobiDB-lite"/>
    </source>
</evidence>
<dbReference type="Proteomes" id="UP000248924">
    <property type="component" value="Unassembled WGS sequence"/>
</dbReference>
<reference evidence="2 3" key="1">
    <citation type="submission" date="2018-01" db="EMBL/GenBank/DDBJ databases">
        <title>Draft genome sequence of Jishengella sp. NA12.</title>
        <authorList>
            <person name="Sahin N."/>
            <person name="Ay H."/>
            <person name="Saygin H."/>
        </authorList>
    </citation>
    <scope>NUCLEOTIDE SEQUENCE [LARGE SCALE GENOMIC DNA]</scope>
    <source>
        <strain evidence="2 3">NA12</strain>
    </source>
</reference>
<proteinExistence type="predicted"/>
<feature type="region of interest" description="Disordered" evidence="1">
    <location>
        <begin position="1"/>
        <end position="72"/>
    </location>
</feature>
<dbReference type="EMBL" id="POTY01000085">
    <property type="protein sequence ID" value="PZG17558.1"/>
    <property type="molecule type" value="Genomic_DNA"/>
</dbReference>
<accession>A0A2W2EYG8</accession>
<comment type="caution">
    <text evidence="2">The sequence shown here is derived from an EMBL/GenBank/DDBJ whole genome shotgun (WGS) entry which is preliminary data.</text>
</comment>
<dbReference type="AlphaFoldDB" id="A0A2W2EYG8"/>
<evidence type="ECO:0000313" key="3">
    <source>
        <dbReference type="Proteomes" id="UP000248924"/>
    </source>
</evidence>
<feature type="compositionally biased region" description="Basic and acidic residues" evidence="1">
    <location>
        <begin position="39"/>
        <end position="60"/>
    </location>
</feature>
<feature type="compositionally biased region" description="Basic and acidic residues" evidence="1">
    <location>
        <begin position="20"/>
        <end position="32"/>
    </location>
</feature>
<gene>
    <name evidence="2" type="ORF">C1I95_15320</name>
</gene>
<protein>
    <submittedName>
        <fullName evidence="2">Uncharacterized protein</fullName>
    </submittedName>
</protein>
<keyword evidence="3" id="KW-1185">Reference proteome</keyword>
<organism evidence="2 3">
    <name type="scientific">Micromonospora craterilacus</name>
    <dbReference type="NCBI Taxonomy" id="1655439"/>
    <lineage>
        <taxon>Bacteria</taxon>
        <taxon>Bacillati</taxon>
        <taxon>Actinomycetota</taxon>
        <taxon>Actinomycetes</taxon>
        <taxon>Micromonosporales</taxon>
        <taxon>Micromonosporaceae</taxon>
        <taxon>Micromonospora</taxon>
    </lineage>
</organism>
<name>A0A2W2EYG8_9ACTN</name>